<evidence type="ECO:0000313" key="3">
    <source>
        <dbReference type="Proteomes" id="UP001318760"/>
    </source>
</evidence>
<proteinExistence type="predicted"/>
<evidence type="ECO:0000313" key="2">
    <source>
        <dbReference type="EMBL" id="MBE2985551.1"/>
    </source>
</evidence>
<gene>
    <name evidence="2" type="ORF">CCAL12919_00180</name>
</gene>
<dbReference type="AlphaFoldDB" id="A0ABD4JGX8"/>
<accession>A0ABD4JGX8</accession>
<reference evidence="2 3" key="1">
    <citation type="submission" date="2020-10" db="EMBL/GenBank/DDBJ databases">
        <title>Campylobacter californiensis sp. nov. isolated from cattle and feral swine in California.</title>
        <authorList>
            <person name="Miller W.G."/>
        </authorList>
    </citation>
    <scope>NUCLEOTIDE SEQUENCE [LARGE SCALE GENOMIC DNA]</scope>
    <source>
        <strain evidence="2 3">RM12919</strain>
    </source>
</reference>
<evidence type="ECO:0000256" key="1">
    <source>
        <dbReference type="SAM" id="Phobius"/>
    </source>
</evidence>
<feature type="transmembrane region" description="Helical" evidence="1">
    <location>
        <begin position="7"/>
        <end position="29"/>
    </location>
</feature>
<dbReference type="EMBL" id="JADBHS010000001">
    <property type="protein sequence ID" value="MBE2985551.1"/>
    <property type="molecule type" value="Genomic_DNA"/>
</dbReference>
<dbReference type="RefSeq" id="WP_336613068.1">
    <property type="nucleotide sequence ID" value="NZ_JADBHS010000001.1"/>
</dbReference>
<name>A0ABD4JGX8_9BACT</name>
<feature type="transmembrane region" description="Helical" evidence="1">
    <location>
        <begin position="35"/>
        <end position="56"/>
    </location>
</feature>
<sequence>MARLIDLAYKLTIWIVAIIAAVFGLAALLNLGSEGLARLSAAAIVLAGWLAFKIIWDATAQKS</sequence>
<protein>
    <recommendedName>
        <fullName evidence="4">DUF1328 domain-containing protein</fullName>
    </recommendedName>
</protein>
<dbReference type="Proteomes" id="UP001318760">
    <property type="component" value="Unassembled WGS sequence"/>
</dbReference>
<keyword evidence="1" id="KW-1133">Transmembrane helix</keyword>
<evidence type="ECO:0008006" key="4">
    <source>
        <dbReference type="Google" id="ProtNLM"/>
    </source>
</evidence>
<keyword evidence="1" id="KW-0472">Membrane</keyword>
<comment type="caution">
    <text evidence="2">The sequence shown here is derived from an EMBL/GenBank/DDBJ whole genome shotgun (WGS) entry which is preliminary data.</text>
</comment>
<organism evidence="2 3">
    <name type="scientific">Campylobacter californiensis</name>
    <dbReference type="NCBI Taxonomy" id="1032243"/>
    <lineage>
        <taxon>Bacteria</taxon>
        <taxon>Pseudomonadati</taxon>
        <taxon>Campylobacterota</taxon>
        <taxon>Epsilonproteobacteria</taxon>
        <taxon>Campylobacterales</taxon>
        <taxon>Campylobacteraceae</taxon>
        <taxon>Campylobacter</taxon>
    </lineage>
</organism>
<keyword evidence="1" id="KW-0812">Transmembrane</keyword>